<keyword evidence="6" id="KW-1185">Reference proteome</keyword>
<dbReference type="SMART" id="SM00228">
    <property type="entry name" value="PDZ"/>
    <property type="match status" value="1"/>
</dbReference>
<dbReference type="GO" id="GO:0004252">
    <property type="term" value="F:serine-type endopeptidase activity"/>
    <property type="evidence" value="ECO:0007669"/>
    <property type="project" value="UniProtKB-UniRule"/>
</dbReference>
<dbReference type="SUPFAM" id="SSF50156">
    <property type="entry name" value="PDZ domain-like"/>
    <property type="match status" value="1"/>
</dbReference>
<feature type="domain" description="Lon proteolytic" evidence="4">
    <location>
        <begin position="198"/>
        <end position="356"/>
    </location>
</feature>
<keyword evidence="1" id="KW-0645">Protease</keyword>
<dbReference type="EMBL" id="AP026801">
    <property type="protein sequence ID" value="BDR57199.1"/>
    <property type="molecule type" value="Genomic_DNA"/>
</dbReference>
<keyword evidence="2" id="KW-0812">Transmembrane</keyword>
<dbReference type="GO" id="GO:0005524">
    <property type="term" value="F:ATP binding"/>
    <property type="evidence" value="ECO:0007669"/>
    <property type="project" value="InterPro"/>
</dbReference>
<dbReference type="InterPro" id="IPR027065">
    <property type="entry name" value="Lon_Prtase"/>
</dbReference>
<dbReference type="GO" id="GO:0004176">
    <property type="term" value="F:ATP-dependent peptidase activity"/>
    <property type="evidence" value="ECO:0007669"/>
    <property type="project" value="UniProtKB-UniRule"/>
</dbReference>
<keyword evidence="1" id="KW-0378">Hydrolase</keyword>
<accession>A0AAU9DNA5</accession>
<protein>
    <recommendedName>
        <fullName evidence="1">endopeptidase La</fullName>
        <ecNumber evidence="1">3.4.21.53</ecNumber>
    </recommendedName>
</protein>
<gene>
    <name evidence="5" type="ORF">KIMC2_17610</name>
</gene>
<evidence type="ECO:0000259" key="4">
    <source>
        <dbReference type="PROSITE" id="PS51786"/>
    </source>
</evidence>
<comment type="catalytic activity">
    <reaction evidence="1">
        <text>Hydrolysis of proteins in presence of ATP.</text>
        <dbReference type="EC" id="3.4.21.53"/>
    </reaction>
</comment>
<keyword evidence="2" id="KW-0472">Membrane</keyword>
<comment type="similarity">
    <text evidence="1">Belongs to the peptidase S16 family.</text>
</comment>
<reference evidence="5 6" key="1">
    <citation type="journal article" date="2023" name="Microbiol. Spectr.">
        <title>Symbiosis of Carpenter Bees with Uncharacterized Lactic Acid Bacteria Showing NAD Auxotrophy.</title>
        <authorList>
            <person name="Kawasaki S."/>
            <person name="Ozawa K."/>
            <person name="Mori T."/>
            <person name="Yamamoto A."/>
            <person name="Ito M."/>
            <person name="Ohkuma M."/>
            <person name="Sakamoto M."/>
            <person name="Matsutani M."/>
        </authorList>
    </citation>
    <scope>NUCLEOTIDE SEQUENCE [LARGE SCALE GENOMIC DNA]</scope>
    <source>
        <strain evidence="5 6">KimC2</strain>
    </source>
</reference>
<organism evidence="5 6">
    <name type="scientific">Xylocopilactobacillus apis</name>
    <dbReference type="NCBI Taxonomy" id="2932183"/>
    <lineage>
        <taxon>Bacteria</taxon>
        <taxon>Bacillati</taxon>
        <taxon>Bacillota</taxon>
        <taxon>Bacilli</taxon>
        <taxon>Lactobacillales</taxon>
        <taxon>Lactobacillaceae</taxon>
        <taxon>Xylocopilactobacillus</taxon>
    </lineage>
</organism>
<sequence>MDNDQEISNKKIFRRNFSIAALFLILVVLLVPIQFPTQYYIEGLGDAQSLKSVITIDGKQDQRKGAFYFTDVSLKGPVNLMMLGLASLNPHSTIIDKKTLMSGQTNDEYNNLQEYYMENAQNTAISTAFNKAGEKVETKYLGVYVMSIDADSQFKKKLQVGDTITQVDGQQIHTSAQFRKLLAAKKRGQQVTIQVKRKGKTVKVTGGLVKITKKRAGVGIIPIDHTKVKTDKKVNFDLENVGGPSAGLMFTLELYELLTRKDLRHGQKIAGTGTIENDGSVGPIGGIDKKIVSADKSGAKYFIAPDDPVTKEIKKENPDYVNNYHLALEAKKKFKLKIKIIPVKTFDGAVKALNNLK</sequence>
<keyword evidence="2" id="KW-1133">Transmembrane helix</keyword>
<evidence type="ECO:0000256" key="2">
    <source>
        <dbReference type="SAM" id="Phobius"/>
    </source>
</evidence>
<dbReference type="Gene3D" id="3.30.230.10">
    <property type="match status" value="1"/>
</dbReference>
<dbReference type="Pfam" id="PF13180">
    <property type="entry name" value="PDZ_2"/>
    <property type="match status" value="1"/>
</dbReference>
<evidence type="ECO:0000259" key="3">
    <source>
        <dbReference type="PROSITE" id="PS50106"/>
    </source>
</evidence>
<evidence type="ECO:0000256" key="1">
    <source>
        <dbReference type="PROSITE-ProRule" id="PRU01122"/>
    </source>
</evidence>
<dbReference type="SUPFAM" id="SSF54211">
    <property type="entry name" value="Ribosomal protein S5 domain 2-like"/>
    <property type="match status" value="1"/>
</dbReference>
<keyword evidence="1" id="KW-0720">Serine protease</keyword>
<feature type="active site" evidence="1">
    <location>
        <position position="245"/>
    </location>
</feature>
<proteinExistence type="inferred from homology"/>
<dbReference type="InterPro" id="IPR001478">
    <property type="entry name" value="PDZ"/>
</dbReference>
<dbReference type="AlphaFoldDB" id="A0AAU9DNA5"/>
<dbReference type="NCBIfam" id="NF041438">
    <property type="entry name" value="SepM_fam_S16"/>
    <property type="match status" value="1"/>
</dbReference>
<dbReference type="InterPro" id="IPR020568">
    <property type="entry name" value="Ribosomal_Su5_D2-typ_SF"/>
</dbReference>
<dbReference type="GO" id="GO:0006508">
    <property type="term" value="P:proteolysis"/>
    <property type="evidence" value="ECO:0007669"/>
    <property type="project" value="UniProtKB-KW"/>
</dbReference>
<name>A0AAU9DNA5_9LACO</name>
<feature type="transmembrane region" description="Helical" evidence="2">
    <location>
        <begin position="12"/>
        <end position="33"/>
    </location>
</feature>
<evidence type="ECO:0000313" key="5">
    <source>
        <dbReference type="EMBL" id="BDR57199.1"/>
    </source>
</evidence>
<dbReference type="PROSITE" id="PS51786">
    <property type="entry name" value="LON_PROTEOLYTIC"/>
    <property type="match status" value="1"/>
</dbReference>
<dbReference type="RefSeq" id="WP_317696086.1">
    <property type="nucleotide sequence ID" value="NZ_AP026801.1"/>
</dbReference>
<dbReference type="InterPro" id="IPR008269">
    <property type="entry name" value="Lon_proteolytic"/>
</dbReference>
<dbReference type="PROSITE" id="PS50106">
    <property type="entry name" value="PDZ"/>
    <property type="match status" value="1"/>
</dbReference>
<feature type="active site" evidence="1">
    <location>
        <position position="290"/>
    </location>
</feature>
<dbReference type="InterPro" id="IPR036034">
    <property type="entry name" value="PDZ_sf"/>
</dbReference>
<dbReference type="EC" id="3.4.21.53" evidence="1"/>
<dbReference type="Pfam" id="PF05362">
    <property type="entry name" value="Lon_C"/>
    <property type="match status" value="1"/>
</dbReference>
<dbReference type="PANTHER" id="PTHR10046">
    <property type="entry name" value="ATP DEPENDENT LON PROTEASE FAMILY MEMBER"/>
    <property type="match status" value="1"/>
</dbReference>
<dbReference type="GO" id="GO:0030163">
    <property type="term" value="P:protein catabolic process"/>
    <property type="evidence" value="ECO:0007669"/>
    <property type="project" value="InterPro"/>
</dbReference>
<dbReference type="Proteomes" id="UP001321804">
    <property type="component" value="Chromosome"/>
</dbReference>
<dbReference type="InterPro" id="IPR014721">
    <property type="entry name" value="Ribsml_uS5_D2-typ_fold_subgr"/>
</dbReference>
<feature type="domain" description="PDZ" evidence="3">
    <location>
        <begin position="114"/>
        <end position="199"/>
    </location>
</feature>
<dbReference type="KEGG" id="xak:KIMC2_17610"/>
<evidence type="ECO:0000313" key="6">
    <source>
        <dbReference type="Proteomes" id="UP001321804"/>
    </source>
</evidence>